<feature type="signal peptide" evidence="1">
    <location>
        <begin position="1"/>
        <end position="31"/>
    </location>
</feature>
<dbReference type="EMBL" id="CP158357">
    <property type="protein sequence ID" value="XBX77381.1"/>
    <property type="molecule type" value="Genomic_DNA"/>
</dbReference>
<evidence type="ECO:0000313" key="2">
    <source>
        <dbReference type="EMBL" id="XBX77381.1"/>
    </source>
</evidence>
<proteinExistence type="predicted"/>
<keyword evidence="1" id="KW-0732">Signal</keyword>
<reference evidence="2" key="1">
    <citation type="submission" date="2024-06" db="EMBL/GenBank/DDBJ databases">
        <title>Draft genome sequence of Microbacterium sp. strain A8/3-1, isolated from Oxytropis tragacanthoides Fisch. ex DC. Root nodules in the Altai region of Russia.</title>
        <authorList>
            <person name="Sazanova A."/>
            <person name="Guro P."/>
            <person name="Kuznetsova I."/>
            <person name="Belimov A."/>
            <person name="Safronova V."/>
        </authorList>
    </citation>
    <scope>NUCLEOTIDE SEQUENCE</scope>
    <source>
        <strain evidence="2">A8/3-1</strain>
    </source>
</reference>
<organism evidence="2">
    <name type="scientific">Microbacterium sp. A8/3-1</name>
    <dbReference type="NCBI Taxonomy" id="3160749"/>
    <lineage>
        <taxon>Bacteria</taxon>
        <taxon>Bacillati</taxon>
        <taxon>Actinomycetota</taxon>
        <taxon>Actinomycetes</taxon>
        <taxon>Micrococcales</taxon>
        <taxon>Microbacteriaceae</taxon>
        <taxon>Microbacterium</taxon>
    </lineage>
</organism>
<feature type="chain" id="PRO_5043549121" evidence="1">
    <location>
        <begin position="32"/>
        <end position="73"/>
    </location>
</feature>
<name>A0AAU7VT79_9MICO</name>
<protein>
    <submittedName>
        <fullName evidence="2">Uncharacterized protein</fullName>
    </submittedName>
</protein>
<dbReference type="RefSeq" id="WP_282215541.1">
    <property type="nucleotide sequence ID" value="NZ_CP158357.1"/>
</dbReference>
<evidence type="ECO:0000256" key="1">
    <source>
        <dbReference type="SAM" id="SignalP"/>
    </source>
</evidence>
<accession>A0AAU7VT79</accession>
<gene>
    <name evidence="2" type="ORF">ABS642_15900</name>
</gene>
<sequence>MKNIKKRAAGAGAVVALAAALLLVPAGAANAANSYVYQGSCGAGCFKYSNGAQSAYMDRWMGMTFHLTSQVPY</sequence>
<dbReference type="AlphaFoldDB" id="A0AAU7VT79"/>